<comment type="subunit">
    <text evidence="3 8">Homodimer and heterodimers.</text>
</comment>
<keyword evidence="7 8" id="KW-0472">Membrane</keyword>
<name>A0A5J5BYK3_9ASTE</name>
<evidence type="ECO:0000256" key="5">
    <source>
        <dbReference type="ARBA" id="ARBA00022692"/>
    </source>
</evidence>
<dbReference type="Proteomes" id="UP000325577">
    <property type="component" value="Linkage Group LG1"/>
</dbReference>
<dbReference type="OrthoDB" id="992805at2759"/>
<evidence type="ECO:0000259" key="9">
    <source>
        <dbReference type="Pfam" id="PF04535"/>
    </source>
</evidence>
<feature type="domain" description="Casparian strip membrane protein" evidence="9">
    <location>
        <begin position="15"/>
        <end position="159"/>
    </location>
</feature>
<keyword evidence="5 8" id="KW-0812">Transmembrane</keyword>
<feature type="transmembrane region" description="Helical" evidence="8">
    <location>
        <begin position="61"/>
        <end position="86"/>
    </location>
</feature>
<dbReference type="GO" id="GO:0005886">
    <property type="term" value="C:plasma membrane"/>
    <property type="evidence" value="ECO:0007669"/>
    <property type="project" value="UniProtKB-SubCell"/>
</dbReference>
<comment type="similarity">
    <text evidence="2 8">Belongs to the Casparian strip membrane proteins (CASP) family.</text>
</comment>
<dbReference type="AlphaFoldDB" id="A0A5J5BYK3"/>
<keyword evidence="4 8" id="KW-1003">Cell membrane</keyword>
<proteinExistence type="inferred from homology"/>
<evidence type="ECO:0000313" key="10">
    <source>
        <dbReference type="EMBL" id="KAA8548273.1"/>
    </source>
</evidence>
<evidence type="ECO:0000313" key="11">
    <source>
        <dbReference type="Proteomes" id="UP000325577"/>
    </source>
</evidence>
<gene>
    <name evidence="10" type="ORF">F0562_004466</name>
</gene>
<sequence>MEFEMAKKKSSPKRGFVTTQIILRVLAIVFTSAAIGVMVTSGQTVMMFGIPLTANYTFSSAFRYLVAANSVVCAISLLSLILVHFLSRPNSNPDNYFYLFLLDMVITVLMMSGCAAATAIGLVGLYGQNQMGWVAISDRVGKFCDRVTLSIAFSYVAFVGYSILTIMSAHKLKSWATEMNG</sequence>
<reference evidence="10 11" key="1">
    <citation type="submission" date="2019-09" db="EMBL/GenBank/DDBJ databases">
        <title>A chromosome-level genome assembly of the Chinese tupelo Nyssa sinensis.</title>
        <authorList>
            <person name="Yang X."/>
            <person name="Kang M."/>
            <person name="Yang Y."/>
            <person name="Xiong H."/>
            <person name="Wang M."/>
            <person name="Zhang Z."/>
            <person name="Wang Z."/>
            <person name="Wu H."/>
            <person name="Ma T."/>
            <person name="Liu J."/>
            <person name="Xi Z."/>
        </authorList>
    </citation>
    <scope>NUCLEOTIDE SEQUENCE [LARGE SCALE GENOMIC DNA]</scope>
    <source>
        <strain evidence="10">J267</strain>
        <tissue evidence="10">Leaf</tissue>
    </source>
</reference>
<evidence type="ECO:0000256" key="3">
    <source>
        <dbReference type="ARBA" id="ARBA00011489"/>
    </source>
</evidence>
<dbReference type="EMBL" id="CM018032">
    <property type="protein sequence ID" value="KAA8548273.1"/>
    <property type="molecule type" value="Genomic_DNA"/>
</dbReference>
<keyword evidence="11" id="KW-1185">Reference proteome</keyword>
<feature type="transmembrane region" description="Helical" evidence="8">
    <location>
        <begin position="21"/>
        <end position="41"/>
    </location>
</feature>
<evidence type="ECO:0000256" key="2">
    <source>
        <dbReference type="ARBA" id="ARBA00007651"/>
    </source>
</evidence>
<evidence type="ECO:0000256" key="8">
    <source>
        <dbReference type="RuleBase" id="RU361233"/>
    </source>
</evidence>
<comment type="subcellular location">
    <subcellularLocation>
        <location evidence="1 8">Cell membrane</location>
        <topology evidence="1 8">Multi-pass membrane protein</topology>
    </subcellularLocation>
</comment>
<dbReference type="NCBIfam" id="TIGR01569">
    <property type="entry name" value="A_tha_TIGR01569"/>
    <property type="match status" value="1"/>
</dbReference>
<feature type="transmembrane region" description="Helical" evidence="8">
    <location>
        <begin position="147"/>
        <end position="169"/>
    </location>
</feature>
<dbReference type="Pfam" id="PF04535">
    <property type="entry name" value="CASP_dom"/>
    <property type="match status" value="1"/>
</dbReference>
<dbReference type="InterPro" id="IPR006459">
    <property type="entry name" value="CASP/CASPL"/>
</dbReference>
<evidence type="ECO:0000256" key="7">
    <source>
        <dbReference type="ARBA" id="ARBA00023136"/>
    </source>
</evidence>
<dbReference type="PANTHER" id="PTHR36488">
    <property type="entry name" value="CASP-LIKE PROTEIN 1U1"/>
    <property type="match status" value="1"/>
</dbReference>
<keyword evidence="6 8" id="KW-1133">Transmembrane helix</keyword>
<evidence type="ECO:0000256" key="1">
    <source>
        <dbReference type="ARBA" id="ARBA00004651"/>
    </source>
</evidence>
<organism evidence="10 11">
    <name type="scientific">Nyssa sinensis</name>
    <dbReference type="NCBI Taxonomy" id="561372"/>
    <lineage>
        <taxon>Eukaryota</taxon>
        <taxon>Viridiplantae</taxon>
        <taxon>Streptophyta</taxon>
        <taxon>Embryophyta</taxon>
        <taxon>Tracheophyta</taxon>
        <taxon>Spermatophyta</taxon>
        <taxon>Magnoliopsida</taxon>
        <taxon>eudicotyledons</taxon>
        <taxon>Gunneridae</taxon>
        <taxon>Pentapetalae</taxon>
        <taxon>asterids</taxon>
        <taxon>Cornales</taxon>
        <taxon>Nyssaceae</taxon>
        <taxon>Nyssa</taxon>
    </lineage>
</organism>
<dbReference type="InterPro" id="IPR006702">
    <property type="entry name" value="CASP_dom"/>
</dbReference>
<dbReference type="InterPro" id="IPR044173">
    <property type="entry name" value="CASPL"/>
</dbReference>
<evidence type="ECO:0000256" key="6">
    <source>
        <dbReference type="ARBA" id="ARBA00022989"/>
    </source>
</evidence>
<evidence type="ECO:0000256" key="4">
    <source>
        <dbReference type="ARBA" id="ARBA00022475"/>
    </source>
</evidence>
<accession>A0A5J5BYK3</accession>
<dbReference type="PANTHER" id="PTHR36488:SF8">
    <property type="entry name" value="CASP-LIKE PROTEIN 1U1"/>
    <property type="match status" value="1"/>
</dbReference>
<protein>
    <recommendedName>
        <fullName evidence="8">CASP-like protein</fullName>
    </recommendedName>
</protein>
<feature type="transmembrane region" description="Helical" evidence="8">
    <location>
        <begin position="98"/>
        <end position="127"/>
    </location>
</feature>